<dbReference type="InterPro" id="IPR027417">
    <property type="entry name" value="P-loop_NTPase"/>
</dbReference>
<keyword evidence="1" id="KW-0812">Transmembrane</keyword>
<organism evidence="2 3">
    <name type="scientific">Heracleum sosnowskyi</name>
    <dbReference type="NCBI Taxonomy" id="360622"/>
    <lineage>
        <taxon>Eukaryota</taxon>
        <taxon>Viridiplantae</taxon>
        <taxon>Streptophyta</taxon>
        <taxon>Embryophyta</taxon>
        <taxon>Tracheophyta</taxon>
        <taxon>Spermatophyta</taxon>
        <taxon>Magnoliopsida</taxon>
        <taxon>eudicotyledons</taxon>
        <taxon>Gunneridae</taxon>
        <taxon>Pentapetalae</taxon>
        <taxon>asterids</taxon>
        <taxon>campanulids</taxon>
        <taxon>Apiales</taxon>
        <taxon>Apiaceae</taxon>
        <taxon>Apioideae</taxon>
        <taxon>apioid superclade</taxon>
        <taxon>Tordylieae</taxon>
        <taxon>Tordyliinae</taxon>
        <taxon>Heracleum</taxon>
    </lineage>
</organism>
<name>A0AAD8M6E1_9APIA</name>
<evidence type="ECO:0000256" key="1">
    <source>
        <dbReference type="SAM" id="Phobius"/>
    </source>
</evidence>
<dbReference type="Proteomes" id="UP001237642">
    <property type="component" value="Unassembled WGS sequence"/>
</dbReference>
<evidence type="ECO:0000313" key="3">
    <source>
        <dbReference type="Proteomes" id="UP001237642"/>
    </source>
</evidence>
<accession>A0AAD8M6E1</accession>
<proteinExistence type="predicted"/>
<reference evidence="2" key="2">
    <citation type="submission" date="2023-05" db="EMBL/GenBank/DDBJ databases">
        <authorList>
            <person name="Schelkunov M.I."/>
        </authorList>
    </citation>
    <scope>NUCLEOTIDE SEQUENCE</scope>
    <source>
        <strain evidence="2">Hsosn_3</strain>
        <tissue evidence="2">Leaf</tissue>
    </source>
</reference>
<feature type="transmembrane region" description="Helical" evidence="1">
    <location>
        <begin position="12"/>
        <end position="31"/>
    </location>
</feature>
<gene>
    <name evidence="2" type="ORF">POM88_046815</name>
</gene>
<comment type="caution">
    <text evidence="2">The sequence shown here is derived from an EMBL/GenBank/DDBJ whole genome shotgun (WGS) entry which is preliminary data.</text>
</comment>
<keyword evidence="1" id="KW-0472">Membrane</keyword>
<dbReference type="EMBL" id="JAUIZM010000010">
    <property type="protein sequence ID" value="KAK1362341.1"/>
    <property type="molecule type" value="Genomic_DNA"/>
</dbReference>
<keyword evidence="3" id="KW-1185">Reference proteome</keyword>
<sequence>MFGVMSDRETKLLFGPVVFNSPAITRFYFLVSLGRRCVFFLPGASTSIYRKVFITGSHTFQTCFLLIISVRNLDDKSCAHLGKGIGCNFSRHLRITRLLLHVVDAATEDPVNDYRTVTKVDGCSEAIILSLSSSEMEQEHNLSSEISNKARRIKDIEDYLRARPRAVVGWCSKRNQY</sequence>
<dbReference type="AlphaFoldDB" id="A0AAD8M6E1"/>
<keyword evidence="1" id="KW-1133">Transmembrane helix</keyword>
<evidence type="ECO:0000313" key="2">
    <source>
        <dbReference type="EMBL" id="KAK1362341.1"/>
    </source>
</evidence>
<protein>
    <submittedName>
        <fullName evidence="2">Uncharacterized protein</fullName>
    </submittedName>
</protein>
<reference evidence="2" key="1">
    <citation type="submission" date="2023-02" db="EMBL/GenBank/DDBJ databases">
        <title>Genome of toxic invasive species Heracleum sosnowskyi carries increased number of genes despite the absence of recent whole-genome duplications.</title>
        <authorList>
            <person name="Schelkunov M."/>
            <person name="Shtratnikova V."/>
            <person name="Makarenko M."/>
            <person name="Klepikova A."/>
            <person name="Omelchenko D."/>
            <person name="Novikova G."/>
            <person name="Obukhova E."/>
            <person name="Bogdanov V."/>
            <person name="Penin A."/>
            <person name="Logacheva M."/>
        </authorList>
    </citation>
    <scope>NUCLEOTIDE SEQUENCE</scope>
    <source>
        <strain evidence="2">Hsosn_3</strain>
        <tissue evidence="2">Leaf</tissue>
    </source>
</reference>
<dbReference type="Gene3D" id="3.40.50.300">
    <property type="entry name" value="P-loop containing nucleotide triphosphate hydrolases"/>
    <property type="match status" value="1"/>
</dbReference>